<keyword evidence="1" id="KW-0812">Transmembrane</keyword>
<comment type="caution">
    <text evidence="2">The sequence shown here is derived from an EMBL/GenBank/DDBJ whole genome shotgun (WGS) entry which is preliminary data.</text>
</comment>
<keyword evidence="1" id="KW-1133">Transmembrane helix</keyword>
<dbReference type="PANTHER" id="PTHR46000:SF10">
    <property type="entry name" value="SEVEN TM RECEPTOR"/>
    <property type="match status" value="1"/>
</dbReference>
<keyword evidence="1" id="KW-0472">Membrane</keyword>
<dbReference type="PANTHER" id="PTHR46000">
    <property type="entry name" value="SEVEN TM RECEPTOR-RELATED"/>
    <property type="match status" value="1"/>
</dbReference>
<accession>A0A9P1J2X6</accession>
<feature type="transmembrane region" description="Helical" evidence="1">
    <location>
        <begin position="60"/>
        <end position="81"/>
    </location>
</feature>
<evidence type="ECO:0000313" key="2">
    <source>
        <dbReference type="EMBL" id="CAI5455660.1"/>
    </source>
</evidence>
<protein>
    <recommendedName>
        <fullName evidence="4">7TM GPCR serpentine receptor class x (Srx) domain-containing protein</fullName>
    </recommendedName>
</protein>
<gene>
    <name evidence="2" type="ORF">CAMP_LOCUS18297</name>
</gene>
<dbReference type="OrthoDB" id="5841089at2759"/>
<evidence type="ECO:0000256" key="1">
    <source>
        <dbReference type="SAM" id="Phobius"/>
    </source>
</evidence>
<dbReference type="InterPro" id="IPR019428">
    <property type="entry name" value="7TM_GPCR_serpentine_rcpt_Str"/>
</dbReference>
<keyword evidence="3" id="KW-1185">Reference proteome</keyword>
<dbReference type="Pfam" id="PF10326">
    <property type="entry name" value="7TM_GPCR_Str"/>
    <property type="match status" value="1"/>
</dbReference>
<evidence type="ECO:0000313" key="3">
    <source>
        <dbReference type="Proteomes" id="UP001152747"/>
    </source>
</evidence>
<sequence>MRSILKTNIGHLSDSYKNLQKQFLTALVIQITGPTLLFYLPTFPIFITPFLGIKNTFQSGILISTFSLFPSIDSLTLFLVVNEYRKTLIDILKLRFLKKDDQCEMRTSGGHSTTPHFVST</sequence>
<reference evidence="2" key="1">
    <citation type="submission" date="2022-11" db="EMBL/GenBank/DDBJ databases">
        <authorList>
            <person name="Kikuchi T."/>
        </authorList>
    </citation>
    <scope>NUCLEOTIDE SEQUENCE</scope>
    <source>
        <strain evidence="2">PS1010</strain>
    </source>
</reference>
<dbReference type="AlphaFoldDB" id="A0A9P1J2X6"/>
<dbReference type="Proteomes" id="UP001152747">
    <property type="component" value="Unassembled WGS sequence"/>
</dbReference>
<organism evidence="2 3">
    <name type="scientific">Caenorhabditis angaria</name>
    <dbReference type="NCBI Taxonomy" id="860376"/>
    <lineage>
        <taxon>Eukaryota</taxon>
        <taxon>Metazoa</taxon>
        <taxon>Ecdysozoa</taxon>
        <taxon>Nematoda</taxon>
        <taxon>Chromadorea</taxon>
        <taxon>Rhabditida</taxon>
        <taxon>Rhabditina</taxon>
        <taxon>Rhabditomorpha</taxon>
        <taxon>Rhabditoidea</taxon>
        <taxon>Rhabditidae</taxon>
        <taxon>Peloderinae</taxon>
        <taxon>Caenorhabditis</taxon>
    </lineage>
</organism>
<evidence type="ECO:0008006" key="4">
    <source>
        <dbReference type="Google" id="ProtNLM"/>
    </source>
</evidence>
<dbReference type="EMBL" id="CANHGI010000006">
    <property type="protein sequence ID" value="CAI5455660.1"/>
    <property type="molecule type" value="Genomic_DNA"/>
</dbReference>
<proteinExistence type="predicted"/>
<feature type="transmembrane region" description="Helical" evidence="1">
    <location>
        <begin position="21"/>
        <end position="40"/>
    </location>
</feature>
<name>A0A9P1J2X6_9PELO</name>